<name>A0AAN4N2H3_BACFG</name>
<dbReference type="EMBL" id="JGEA01000009">
    <property type="protein sequence ID" value="EYA16048.1"/>
    <property type="molecule type" value="Genomic_DNA"/>
</dbReference>
<comment type="caution">
    <text evidence="1">The sequence shown here is derived from an EMBL/GenBank/DDBJ whole genome shotgun (WGS) entry which is preliminary data.</text>
</comment>
<dbReference type="Proteomes" id="UP000022433">
    <property type="component" value="Unassembled WGS sequence"/>
</dbReference>
<evidence type="ECO:0000313" key="1">
    <source>
        <dbReference type="EMBL" id="EYA16048.1"/>
    </source>
</evidence>
<protein>
    <submittedName>
        <fullName evidence="1">Uncharacterized protein</fullName>
    </submittedName>
</protein>
<proteinExistence type="predicted"/>
<organism evidence="1 2">
    <name type="scientific">Bacteroides fragilis str. 1007-1-F #10</name>
    <dbReference type="NCBI Taxonomy" id="1339295"/>
    <lineage>
        <taxon>Bacteria</taxon>
        <taxon>Pseudomonadati</taxon>
        <taxon>Bacteroidota</taxon>
        <taxon>Bacteroidia</taxon>
        <taxon>Bacteroidales</taxon>
        <taxon>Bacteroidaceae</taxon>
        <taxon>Bacteroides</taxon>
    </lineage>
</organism>
<sequence length="72" mass="8614">MQKILVINQKGIRYIMHWDLKWSSIDCYNFDKKNGILHIQQKNGKHKQIIDISSESHLTIQININKYFNKSL</sequence>
<dbReference type="AlphaFoldDB" id="A0AAN4N2H3"/>
<evidence type="ECO:0000313" key="2">
    <source>
        <dbReference type="Proteomes" id="UP000022433"/>
    </source>
</evidence>
<reference evidence="1 2" key="1">
    <citation type="submission" date="2014-02" db="EMBL/GenBank/DDBJ databases">
        <authorList>
            <person name="Sears C."/>
            <person name="Carroll K."/>
            <person name="Sack B.R."/>
            <person name="Qadri F."/>
            <person name="Myers L.L."/>
            <person name="Chung G.-T."/>
            <person name="Escheverria P."/>
            <person name="Fraser C.M."/>
            <person name="Sadzewicz L."/>
            <person name="Shefchek K.A."/>
            <person name="Tallon L."/>
            <person name="Das S.P."/>
            <person name="Daugherty S."/>
            <person name="Mongodin E.F."/>
        </authorList>
    </citation>
    <scope>NUCLEOTIDE SEQUENCE [LARGE SCALE GENOMIC DNA]</scope>
    <source>
        <strain evidence="1 2">1007-1-F #10</strain>
    </source>
</reference>
<accession>A0AAN4N2H3</accession>
<gene>
    <name evidence="1" type="ORF">M104_0771</name>
</gene>